<reference evidence="15" key="1">
    <citation type="submission" date="2015-09" db="EMBL/GenBank/DDBJ databases">
        <title>Complete sequence of Algoriphagus sp. M8-2.</title>
        <authorList>
            <person name="Shintani M."/>
        </authorList>
    </citation>
    <scope>NUCLEOTIDE SEQUENCE [LARGE SCALE GENOMIC DNA]</scope>
    <source>
        <strain evidence="15">M8-2</strain>
    </source>
</reference>
<keyword evidence="7 10" id="KW-0472">Membrane</keyword>
<dbReference type="GO" id="GO:0044718">
    <property type="term" value="P:siderophore transmembrane transport"/>
    <property type="evidence" value="ECO:0007669"/>
    <property type="project" value="TreeGrafter"/>
</dbReference>
<feature type="domain" description="TonB-dependent receptor-like beta-barrel" evidence="12">
    <location>
        <begin position="302"/>
        <end position="630"/>
    </location>
</feature>
<dbReference type="SUPFAM" id="SSF56935">
    <property type="entry name" value="Porins"/>
    <property type="match status" value="1"/>
</dbReference>
<evidence type="ECO:0000256" key="4">
    <source>
        <dbReference type="ARBA" id="ARBA00022692"/>
    </source>
</evidence>
<feature type="domain" description="TonB-dependent receptor plug" evidence="13">
    <location>
        <begin position="81"/>
        <end position="181"/>
    </location>
</feature>
<dbReference type="RefSeq" id="WP_067545246.1">
    <property type="nucleotide sequence ID" value="NZ_CP012836.1"/>
</dbReference>
<proteinExistence type="inferred from homology"/>
<keyword evidence="5" id="KW-0732">Signal</keyword>
<evidence type="ECO:0000256" key="1">
    <source>
        <dbReference type="ARBA" id="ARBA00004571"/>
    </source>
</evidence>
<name>A0A142EM25_9BACT</name>
<gene>
    <name evidence="14" type="ORF">AO498_07120</name>
</gene>
<protein>
    <recommendedName>
        <fullName evidence="16">TonB-dependent receptor</fullName>
    </recommendedName>
</protein>
<evidence type="ECO:0000256" key="11">
    <source>
        <dbReference type="RuleBase" id="RU003357"/>
    </source>
</evidence>
<dbReference type="PROSITE" id="PS52016">
    <property type="entry name" value="TONB_DEPENDENT_REC_3"/>
    <property type="match status" value="1"/>
</dbReference>
<dbReference type="KEGG" id="alm:AO498_07120"/>
<evidence type="ECO:0000256" key="8">
    <source>
        <dbReference type="ARBA" id="ARBA00023170"/>
    </source>
</evidence>
<sequence>MLSEEKRRRLVDFSSDLVGGETIHFFLNFSQGRIVWTKPIRSDMPLVFLVFSLFGFSTSQDTVALAEVAVYAPALDRFAQGQKVISFEKRDLEAFAARSLGDLLQEKSPVFVRQYGAGMLASPSFRGTSAGHTAVFWNGLPINSISLGQSDLSILPIQAIDQAEVHFGSSGALFGNEAIGGSVHLGTKAQFGQGFKGRLSQTFGSFGLKNSAISAGFSGKSFSSQTKIYRQFVQNDFPFRDLSKPGTPEVRAQNAQTKQTGFVQDAAWNLFEKSQLKASLWWNRADRQIQPVMGSATQDTQEDQSWRAVLDYFRFGEGSIWNVKAGWVSDQLIFNASENRTRQFLLATDWDIQKNENWTFKIGTRGTFAKGDLSTYSASDQRLELYQSAKWDASDRLSISANFRQLAYQDQFEPFLPGLGIDFLILEEGNHQLLLKASAGKGFKVPTLNDRFWNPGGNPDLLPEKSVNGEVGFHWIQTAAFSWEQSLTYYRMQVDNWIIWLPQGNIWSPQNIREVQNQGLEYQGKLAWKSGQWNWEARASYTFFQALDLTSDAQNPRQLPYTPEHQGNGSLEAERSGFSINLSTFYVGPRSIGTGNVRVLDGYQLWNAGLSFSQLRWKKLQFPISFQVLNLLDRDYQVLYLRAMPGRSFQINLTLLL</sequence>
<dbReference type="GO" id="GO:0009279">
    <property type="term" value="C:cell outer membrane"/>
    <property type="evidence" value="ECO:0007669"/>
    <property type="project" value="UniProtKB-SubCell"/>
</dbReference>
<comment type="similarity">
    <text evidence="10 11">Belongs to the TonB-dependent receptor family.</text>
</comment>
<keyword evidence="4 10" id="KW-0812">Transmembrane</keyword>
<evidence type="ECO:0000256" key="5">
    <source>
        <dbReference type="ARBA" id="ARBA00022729"/>
    </source>
</evidence>
<dbReference type="InterPro" id="IPR036942">
    <property type="entry name" value="Beta-barrel_TonB_sf"/>
</dbReference>
<evidence type="ECO:0000256" key="7">
    <source>
        <dbReference type="ARBA" id="ARBA00023136"/>
    </source>
</evidence>
<dbReference type="Pfam" id="PF07715">
    <property type="entry name" value="Plug"/>
    <property type="match status" value="1"/>
</dbReference>
<keyword evidence="9 10" id="KW-0998">Cell outer membrane</keyword>
<evidence type="ECO:0000256" key="6">
    <source>
        <dbReference type="ARBA" id="ARBA00023077"/>
    </source>
</evidence>
<dbReference type="PANTHER" id="PTHR30069:SF29">
    <property type="entry name" value="HEMOGLOBIN AND HEMOGLOBIN-HAPTOGLOBIN-BINDING PROTEIN 1-RELATED"/>
    <property type="match status" value="1"/>
</dbReference>
<evidence type="ECO:0000256" key="10">
    <source>
        <dbReference type="PROSITE-ProRule" id="PRU01360"/>
    </source>
</evidence>
<dbReference type="Proteomes" id="UP000073816">
    <property type="component" value="Chromosome"/>
</dbReference>
<evidence type="ECO:0008006" key="16">
    <source>
        <dbReference type="Google" id="ProtNLM"/>
    </source>
</evidence>
<accession>A0A142EM25</accession>
<evidence type="ECO:0000256" key="3">
    <source>
        <dbReference type="ARBA" id="ARBA00022452"/>
    </source>
</evidence>
<keyword evidence="15" id="KW-1185">Reference proteome</keyword>
<reference evidence="14 15" key="2">
    <citation type="journal article" date="2016" name="Genome Announc.">
        <title>Complete Genome Sequence of Algoriphagus sp. Strain M8-2, Isolated from a Brackish Lake.</title>
        <authorList>
            <person name="Muraguchi Y."/>
            <person name="Kushimoto K."/>
            <person name="Ohtsubo Y."/>
            <person name="Suzuki T."/>
            <person name="Dohra H."/>
            <person name="Kimbara K."/>
            <person name="Shintani M."/>
        </authorList>
    </citation>
    <scope>NUCLEOTIDE SEQUENCE [LARGE SCALE GENOMIC DNA]</scope>
    <source>
        <strain evidence="14 15">M8-2</strain>
    </source>
</reference>
<evidence type="ECO:0000259" key="13">
    <source>
        <dbReference type="Pfam" id="PF07715"/>
    </source>
</evidence>
<keyword evidence="3 10" id="KW-1134">Transmembrane beta strand</keyword>
<dbReference type="InterPro" id="IPR012910">
    <property type="entry name" value="Plug_dom"/>
</dbReference>
<dbReference type="InterPro" id="IPR037066">
    <property type="entry name" value="Plug_dom_sf"/>
</dbReference>
<dbReference type="GO" id="GO:0015344">
    <property type="term" value="F:siderophore uptake transmembrane transporter activity"/>
    <property type="evidence" value="ECO:0007669"/>
    <property type="project" value="TreeGrafter"/>
</dbReference>
<keyword evidence="8" id="KW-0675">Receptor</keyword>
<dbReference type="AlphaFoldDB" id="A0A142EM25"/>
<dbReference type="PATRIC" id="fig|1727163.4.peg.1478"/>
<dbReference type="EMBL" id="CP012836">
    <property type="protein sequence ID" value="AMQ56180.1"/>
    <property type="molecule type" value="Genomic_DNA"/>
</dbReference>
<evidence type="ECO:0000313" key="14">
    <source>
        <dbReference type="EMBL" id="AMQ56180.1"/>
    </source>
</evidence>
<keyword evidence="6 11" id="KW-0798">TonB box</keyword>
<keyword evidence="2 10" id="KW-0813">Transport</keyword>
<dbReference type="Gene3D" id="2.40.170.20">
    <property type="entry name" value="TonB-dependent receptor, beta-barrel domain"/>
    <property type="match status" value="1"/>
</dbReference>
<evidence type="ECO:0000256" key="2">
    <source>
        <dbReference type="ARBA" id="ARBA00022448"/>
    </source>
</evidence>
<dbReference type="Pfam" id="PF00593">
    <property type="entry name" value="TonB_dep_Rec_b-barrel"/>
    <property type="match status" value="1"/>
</dbReference>
<comment type="subcellular location">
    <subcellularLocation>
        <location evidence="1 10">Cell outer membrane</location>
        <topology evidence="1 10">Multi-pass membrane protein</topology>
    </subcellularLocation>
</comment>
<dbReference type="Gene3D" id="2.170.130.10">
    <property type="entry name" value="TonB-dependent receptor, plug domain"/>
    <property type="match status" value="1"/>
</dbReference>
<dbReference type="InterPro" id="IPR000531">
    <property type="entry name" value="Beta-barrel_TonB"/>
</dbReference>
<dbReference type="PANTHER" id="PTHR30069">
    <property type="entry name" value="TONB-DEPENDENT OUTER MEMBRANE RECEPTOR"/>
    <property type="match status" value="1"/>
</dbReference>
<evidence type="ECO:0000259" key="12">
    <source>
        <dbReference type="Pfam" id="PF00593"/>
    </source>
</evidence>
<dbReference type="OrthoDB" id="9762903at2"/>
<organism evidence="14 15">
    <name type="scientific">Algoriphagus sanaruensis</name>
    <dbReference type="NCBI Taxonomy" id="1727163"/>
    <lineage>
        <taxon>Bacteria</taxon>
        <taxon>Pseudomonadati</taxon>
        <taxon>Bacteroidota</taxon>
        <taxon>Cytophagia</taxon>
        <taxon>Cytophagales</taxon>
        <taxon>Cyclobacteriaceae</taxon>
        <taxon>Algoriphagus</taxon>
    </lineage>
</organism>
<evidence type="ECO:0000313" key="15">
    <source>
        <dbReference type="Proteomes" id="UP000073816"/>
    </source>
</evidence>
<dbReference type="InterPro" id="IPR039426">
    <property type="entry name" value="TonB-dep_rcpt-like"/>
</dbReference>
<dbReference type="STRING" id="1727163.AO498_07120"/>
<evidence type="ECO:0000256" key="9">
    <source>
        <dbReference type="ARBA" id="ARBA00023237"/>
    </source>
</evidence>